<accession>A0AAJ0B698</accession>
<proteinExistence type="predicted"/>
<dbReference type="Proteomes" id="UP001239445">
    <property type="component" value="Unassembled WGS sequence"/>
</dbReference>
<reference evidence="1" key="1">
    <citation type="submission" date="2023-06" db="EMBL/GenBank/DDBJ databases">
        <title>Genome-scale phylogeny and comparative genomics of the fungal order Sordariales.</title>
        <authorList>
            <consortium name="Lawrence Berkeley National Laboratory"/>
            <person name="Hensen N."/>
            <person name="Bonometti L."/>
            <person name="Westerberg I."/>
            <person name="Brannstrom I.O."/>
            <person name="Guillou S."/>
            <person name="Cros-Aarteil S."/>
            <person name="Calhoun S."/>
            <person name="Haridas S."/>
            <person name="Kuo A."/>
            <person name="Mondo S."/>
            <person name="Pangilinan J."/>
            <person name="Riley R."/>
            <person name="Labutti K."/>
            <person name="Andreopoulos B."/>
            <person name="Lipzen A."/>
            <person name="Chen C."/>
            <person name="Yanf M."/>
            <person name="Daum C."/>
            <person name="Ng V."/>
            <person name="Clum A."/>
            <person name="Steindorff A."/>
            <person name="Ohm R."/>
            <person name="Martin F."/>
            <person name="Silar P."/>
            <person name="Natvig D."/>
            <person name="Lalanne C."/>
            <person name="Gautier V."/>
            <person name="Ament-Velasquez S.L."/>
            <person name="Kruys A."/>
            <person name="Hutchinson M.I."/>
            <person name="Powell A.J."/>
            <person name="Barry K."/>
            <person name="Miller A.N."/>
            <person name="Grigoriev I.V."/>
            <person name="Debuchy R."/>
            <person name="Gladieux P."/>
            <person name="Thoren M.H."/>
            <person name="Johannesson H."/>
        </authorList>
    </citation>
    <scope>NUCLEOTIDE SEQUENCE</scope>
    <source>
        <strain evidence="1">PSN4</strain>
    </source>
</reference>
<evidence type="ECO:0000313" key="2">
    <source>
        <dbReference type="Proteomes" id="UP001239445"/>
    </source>
</evidence>
<protein>
    <submittedName>
        <fullName evidence="1">Uncharacterized protein</fullName>
    </submittedName>
</protein>
<keyword evidence="2" id="KW-1185">Reference proteome</keyword>
<gene>
    <name evidence="1" type="ORF">QBC47DRAFT_392407</name>
</gene>
<organism evidence="1 2">
    <name type="scientific">Echria macrotheca</name>
    <dbReference type="NCBI Taxonomy" id="438768"/>
    <lineage>
        <taxon>Eukaryota</taxon>
        <taxon>Fungi</taxon>
        <taxon>Dikarya</taxon>
        <taxon>Ascomycota</taxon>
        <taxon>Pezizomycotina</taxon>
        <taxon>Sordariomycetes</taxon>
        <taxon>Sordariomycetidae</taxon>
        <taxon>Sordariales</taxon>
        <taxon>Schizotheciaceae</taxon>
        <taxon>Echria</taxon>
    </lineage>
</organism>
<dbReference type="EMBL" id="MU839843">
    <property type="protein sequence ID" value="KAK1751188.1"/>
    <property type="molecule type" value="Genomic_DNA"/>
</dbReference>
<evidence type="ECO:0000313" key="1">
    <source>
        <dbReference type="EMBL" id="KAK1751188.1"/>
    </source>
</evidence>
<dbReference type="AlphaFoldDB" id="A0AAJ0B698"/>
<sequence length="111" mass="12252">MNPARAPDCPGPDGCSYPTVKPHSSCIERHLETRCYRQCLLKNWMWWCRQNGPGDEADPGLGPIGRVCAGTNSTIATWEPLLEPCDHTDMAPGCSICPGYEDEVPVYFPGR</sequence>
<comment type="caution">
    <text evidence="1">The sequence shown here is derived from an EMBL/GenBank/DDBJ whole genome shotgun (WGS) entry which is preliminary data.</text>
</comment>
<name>A0AAJ0B698_9PEZI</name>